<keyword evidence="6" id="KW-0813">Transport</keyword>
<name>A0A1D7TW42_9HYPH</name>
<gene>
    <name evidence="8" type="ORF">BHK69_01445</name>
</gene>
<evidence type="ECO:0000313" key="9">
    <source>
        <dbReference type="Proteomes" id="UP000094969"/>
    </source>
</evidence>
<evidence type="ECO:0000256" key="3">
    <source>
        <dbReference type="ARBA" id="ARBA00022692"/>
    </source>
</evidence>
<evidence type="ECO:0000256" key="1">
    <source>
        <dbReference type="ARBA" id="ARBA00004141"/>
    </source>
</evidence>
<proteinExistence type="inferred from homology"/>
<dbReference type="SUPFAM" id="SSF81345">
    <property type="entry name" value="ABC transporter involved in vitamin B12 uptake, BtuC"/>
    <property type="match status" value="1"/>
</dbReference>
<evidence type="ECO:0000256" key="2">
    <source>
        <dbReference type="ARBA" id="ARBA00008034"/>
    </source>
</evidence>
<keyword evidence="4 7" id="KW-1133">Transmembrane helix</keyword>
<evidence type="ECO:0000313" key="8">
    <source>
        <dbReference type="EMBL" id="AOO79340.1"/>
    </source>
</evidence>
<keyword evidence="3 6" id="KW-0812">Transmembrane</keyword>
<evidence type="ECO:0000256" key="7">
    <source>
        <dbReference type="SAM" id="Phobius"/>
    </source>
</evidence>
<comment type="similarity">
    <text evidence="2 6">Belongs to the ABC-3 integral membrane protein family.</text>
</comment>
<dbReference type="EMBL" id="CP017147">
    <property type="protein sequence ID" value="AOO79340.1"/>
    <property type="molecule type" value="Genomic_DNA"/>
</dbReference>
<dbReference type="KEGG" id="bvv:BHK69_01445"/>
<feature type="transmembrane region" description="Helical" evidence="7">
    <location>
        <begin position="103"/>
        <end position="122"/>
    </location>
</feature>
<dbReference type="GO" id="GO:0043190">
    <property type="term" value="C:ATP-binding cassette (ABC) transporter complex"/>
    <property type="evidence" value="ECO:0007669"/>
    <property type="project" value="InterPro"/>
</dbReference>
<dbReference type="InterPro" id="IPR037294">
    <property type="entry name" value="ABC_BtuC-like"/>
</dbReference>
<accession>A0A1D7TW42</accession>
<dbReference type="Pfam" id="PF00950">
    <property type="entry name" value="ABC-3"/>
    <property type="match status" value="1"/>
</dbReference>
<evidence type="ECO:0000256" key="5">
    <source>
        <dbReference type="ARBA" id="ARBA00023136"/>
    </source>
</evidence>
<feature type="transmembrane region" description="Helical" evidence="7">
    <location>
        <begin position="182"/>
        <end position="200"/>
    </location>
</feature>
<dbReference type="PANTHER" id="PTHR30477">
    <property type="entry name" value="ABC-TRANSPORTER METAL-BINDING PROTEIN"/>
    <property type="match status" value="1"/>
</dbReference>
<keyword evidence="5 7" id="KW-0472">Membrane</keyword>
<feature type="transmembrane region" description="Helical" evidence="7">
    <location>
        <begin position="20"/>
        <end position="41"/>
    </location>
</feature>
<dbReference type="AlphaFoldDB" id="A0A1D7TW42"/>
<dbReference type="Proteomes" id="UP000094969">
    <property type="component" value="Chromosome"/>
</dbReference>
<evidence type="ECO:0000256" key="6">
    <source>
        <dbReference type="RuleBase" id="RU003943"/>
    </source>
</evidence>
<organism evidence="8 9">
    <name type="scientific">Bosea vaviloviae</name>
    <dbReference type="NCBI Taxonomy" id="1526658"/>
    <lineage>
        <taxon>Bacteria</taxon>
        <taxon>Pseudomonadati</taxon>
        <taxon>Pseudomonadota</taxon>
        <taxon>Alphaproteobacteria</taxon>
        <taxon>Hyphomicrobiales</taxon>
        <taxon>Boseaceae</taxon>
        <taxon>Bosea</taxon>
    </lineage>
</organism>
<protein>
    <submittedName>
        <fullName evidence="8">Zinc ABC transporter permease</fullName>
    </submittedName>
</protein>
<feature type="transmembrane region" description="Helical" evidence="7">
    <location>
        <begin position="229"/>
        <end position="251"/>
    </location>
</feature>
<dbReference type="GO" id="GO:0055085">
    <property type="term" value="P:transmembrane transport"/>
    <property type="evidence" value="ECO:0007669"/>
    <property type="project" value="InterPro"/>
</dbReference>
<feature type="transmembrane region" description="Helical" evidence="7">
    <location>
        <begin position="78"/>
        <end position="96"/>
    </location>
</feature>
<evidence type="ECO:0000256" key="4">
    <source>
        <dbReference type="ARBA" id="ARBA00022989"/>
    </source>
</evidence>
<sequence>MTQFYDLFIGPFAEFDFMRRALVGIFALSVAAAPIGVFLMLRRMSLTGDAMAHAILPGAAIGYLVAGFSLSAMTLGGLVAGFAVALAAGAVARVTVMKEDASLAAFYLISLALGVTIVSLRGSAIDLFHVLFGNVLALDDDVLVLLAGVTTLTLLLLAALYRPLVMECVDPGFLRSVSRSGGWVHLTFLALVVLNLVAGFHALGTLLAVGMMMLPAAAARFWTADITRLILLASGFGMASGYAGLVVSYAAGSNLPAGPAIILAAGTLYLGSLLIGSQGGLARRLLPRPHLQR</sequence>
<feature type="transmembrane region" description="Helical" evidence="7">
    <location>
        <begin position="53"/>
        <end position="72"/>
    </location>
</feature>
<dbReference type="STRING" id="1526658.BHK69_01445"/>
<keyword evidence="9" id="KW-1185">Reference proteome</keyword>
<dbReference type="InterPro" id="IPR001626">
    <property type="entry name" value="ABC_TroCD"/>
</dbReference>
<reference evidence="8 9" key="1">
    <citation type="journal article" date="2015" name="Antonie Van Leeuwenhoek">
        <title>Bosea vaviloviae sp. nov., a new species of slow-growing rhizobia isolated from nodules of the relict species Vavilovia formosa (Stev.) Fed.</title>
        <authorList>
            <person name="Safronova V.I."/>
            <person name="Kuznetsova I.G."/>
            <person name="Sazanova A.L."/>
            <person name="Kimeklis A.K."/>
            <person name="Belimov A.A."/>
            <person name="Andronov E.E."/>
            <person name="Pinaev A.G."/>
            <person name="Chizhevskaya E.P."/>
            <person name="Pukhaev A.R."/>
            <person name="Popov K.P."/>
            <person name="Willems A."/>
            <person name="Tikhonovich I.A."/>
        </authorList>
    </citation>
    <scope>NUCLEOTIDE SEQUENCE [LARGE SCALE GENOMIC DNA]</scope>
    <source>
        <strain evidence="8 9">Vaf18</strain>
    </source>
</reference>
<dbReference type="PANTHER" id="PTHR30477:SF13">
    <property type="entry name" value="IRON TRANSPORT SYSTEM MEMBRANE PROTEIN HI_0360-RELATED"/>
    <property type="match status" value="1"/>
</dbReference>
<dbReference type="Gene3D" id="1.10.3470.10">
    <property type="entry name" value="ABC transporter involved in vitamin B12 uptake, BtuC"/>
    <property type="match status" value="1"/>
</dbReference>
<dbReference type="OrthoDB" id="9804300at2"/>
<dbReference type="GO" id="GO:0010043">
    <property type="term" value="P:response to zinc ion"/>
    <property type="evidence" value="ECO:0007669"/>
    <property type="project" value="TreeGrafter"/>
</dbReference>
<feature type="transmembrane region" description="Helical" evidence="7">
    <location>
        <begin position="142"/>
        <end position="161"/>
    </location>
</feature>
<dbReference type="RefSeq" id="WP_069688563.1">
    <property type="nucleotide sequence ID" value="NZ_CP017147.1"/>
</dbReference>
<feature type="transmembrane region" description="Helical" evidence="7">
    <location>
        <begin position="257"/>
        <end position="276"/>
    </location>
</feature>
<comment type="subcellular location">
    <subcellularLocation>
        <location evidence="6">Cell membrane</location>
        <topology evidence="6">Multi-pass membrane protein</topology>
    </subcellularLocation>
    <subcellularLocation>
        <location evidence="1">Membrane</location>
        <topology evidence="1">Multi-pass membrane protein</topology>
    </subcellularLocation>
</comment>